<dbReference type="AlphaFoldDB" id="A0A851HL54"/>
<dbReference type="NCBIfam" id="TIGR00654">
    <property type="entry name" value="PhzF_family"/>
    <property type="match status" value="1"/>
</dbReference>
<keyword evidence="4" id="KW-1185">Reference proteome</keyword>
<evidence type="ECO:0000313" key="3">
    <source>
        <dbReference type="EMBL" id="NWN90304.1"/>
    </source>
</evidence>
<dbReference type="GO" id="GO:0016853">
    <property type="term" value="F:isomerase activity"/>
    <property type="evidence" value="ECO:0007669"/>
    <property type="project" value="TreeGrafter"/>
</dbReference>
<comment type="similarity">
    <text evidence="1">Belongs to the PhzF family.</text>
</comment>
<dbReference type="PANTHER" id="PTHR13774:SF32">
    <property type="entry name" value="ANTISENSE-ENHANCING SEQUENCE 1"/>
    <property type="match status" value="1"/>
</dbReference>
<sequence>MTLRILPFWLVDVFANQPLSGNGLSVFLLDDNLPKHAMQSITQEMRQFETIFLQRTDQPSKFNARIFTMEEELSFAGHPVIGAAAVLHSEFFGTQDEVLLEFVIHDRSINLTSRRQGESYVAEMDQGSATIDPPIPAERNEVFLEALNLSNTDLAPGLPLQVVSTGLPYLIVPIASNLERARIVVSDFEALLATVGAKFVYVLEVNELEGRTWENDGSVEDIATGSAAGPAAVYLVTHGRAPVSDTLVLAQGRFLHRPSELYATVQAGSELNVTIRGKVCLVGDGTLRLPNQ</sequence>
<organism evidence="3 4">
    <name type="scientific">Marinobacter adhaerens</name>
    <dbReference type="NCBI Taxonomy" id="1033846"/>
    <lineage>
        <taxon>Bacteria</taxon>
        <taxon>Pseudomonadati</taxon>
        <taxon>Pseudomonadota</taxon>
        <taxon>Gammaproteobacteria</taxon>
        <taxon>Pseudomonadales</taxon>
        <taxon>Marinobacteraceae</taxon>
        <taxon>Marinobacter</taxon>
    </lineage>
</organism>
<evidence type="ECO:0000256" key="1">
    <source>
        <dbReference type="ARBA" id="ARBA00008270"/>
    </source>
</evidence>
<dbReference type="PANTHER" id="PTHR13774">
    <property type="entry name" value="PHENAZINE BIOSYNTHESIS PROTEIN"/>
    <property type="match status" value="1"/>
</dbReference>
<evidence type="ECO:0000256" key="2">
    <source>
        <dbReference type="PIRSR" id="PIRSR016184-1"/>
    </source>
</evidence>
<dbReference type="PIRSF" id="PIRSF016184">
    <property type="entry name" value="PhzC_PhzF"/>
    <property type="match status" value="1"/>
</dbReference>
<dbReference type="Pfam" id="PF02567">
    <property type="entry name" value="PhzC-PhzF"/>
    <property type="match status" value="1"/>
</dbReference>
<dbReference type="InterPro" id="IPR003719">
    <property type="entry name" value="Phenazine_PhzF-like"/>
</dbReference>
<feature type="active site" evidence="2">
    <location>
        <position position="49"/>
    </location>
</feature>
<protein>
    <submittedName>
        <fullName evidence="3">PhzF family phenazine biosynthesis protein</fullName>
    </submittedName>
</protein>
<dbReference type="GO" id="GO:0005737">
    <property type="term" value="C:cytoplasm"/>
    <property type="evidence" value="ECO:0007669"/>
    <property type="project" value="TreeGrafter"/>
</dbReference>
<dbReference type="Gene3D" id="3.10.310.10">
    <property type="entry name" value="Diaminopimelate Epimerase, Chain A, domain 1"/>
    <property type="match status" value="2"/>
</dbReference>
<accession>A0A851HL54</accession>
<dbReference type="EMBL" id="JABEVQ010000001">
    <property type="protein sequence ID" value="NWN90304.1"/>
    <property type="molecule type" value="Genomic_DNA"/>
</dbReference>
<dbReference type="SUPFAM" id="SSF54506">
    <property type="entry name" value="Diaminopimelate epimerase-like"/>
    <property type="match status" value="1"/>
</dbReference>
<gene>
    <name evidence="3" type="ORF">HLV39_02170</name>
</gene>
<proteinExistence type="inferred from homology"/>
<dbReference type="Proteomes" id="UP000536442">
    <property type="component" value="Unassembled WGS sequence"/>
</dbReference>
<reference evidence="3 4" key="1">
    <citation type="submission" date="2020-03" db="EMBL/GenBank/DDBJ databases">
        <title>Metagenomic, metatranscriptomic, and metabolomic analyses revealed the key microbes and metabolic features during the fermentation of ganjang, Korean traditional soy sauce.</title>
        <authorList>
            <person name="Chun B.H."/>
            <person name="Jeon C.O."/>
        </authorList>
    </citation>
    <scope>NUCLEOTIDE SEQUENCE [LARGE SCALE GENOMIC DNA]</scope>
    <source>
        <strain evidence="3 4">KG14</strain>
    </source>
</reference>
<evidence type="ECO:0000313" key="4">
    <source>
        <dbReference type="Proteomes" id="UP000536442"/>
    </source>
</evidence>
<name>A0A851HL54_9GAMM</name>
<comment type="caution">
    <text evidence="3">The sequence shown here is derived from an EMBL/GenBank/DDBJ whole genome shotgun (WGS) entry which is preliminary data.</text>
</comment>